<dbReference type="Pfam" id="PF00015">
    <property type="entry name" value="MCPsignal"/>
    <property type="match status" value="1"/>
</dbReference>
<dbReference type="InterPro" id="IPR003660">
    <property type="entry name" value="HAMP_dom"/>
</dbReference>
<keyword evidence="4 6" id="KW-0807">Transducer</keyword>
<dbReference type="PROSITE" id="PS50111">
    <property type="entry name" value="CHEMOTAXIS_TRANSDUC_2"/>
    <property type="match status" value="1"/>
</dbReference>
<comment type="subcellular location">
    <subcellularLocation>
        <location evidence="1">Cell membrane</location>
    </subcellularLocation>
</comment>
<keyword evidence="8" id="KW-0812">Transmembrane</keyword>
<feature type="domain" description="HAMP" evidence="10">
    <location>
        <begin position="77"/>
        <end position="128"/>
    </location>
</feature>
<gene>
    <name evidence="11" type="ORF">ACFPTR_01985</name>
</gene>
<dbReference type="Proteomes" id="UP001596143">
    <property type="component" value="Unassembled WGS sequence"/>
</dbReference>
<evidence type="ECO:0000256" key="8">
    <source>
        <dbReference type="SAM" id="Phobius"/>
    </source>
</evidence>
<comment type="caution">
    <text evidence="11">The sequence shown here is derived from an EMBL/GenBank/DDBJ whole genome shotgun (WGS) entry which is preliminary data.</text>
</comment>
<name>A0ABW0U3Y8_9BACI</name>
<dbReference type="Pfam" id="PF00672">
    <property type="entry name" value="HAMP"/>
    <property type="match status" value="1"/>
</dbReference>
<accession>A0ABW0U3Y8</accession>
<evidence type="ECO:0000313" key="12">
    <source>
        <dbReference type="Proteomes" id="UP001596143"/>
    </source>
</evidence>
<keyword evidence="7" id="KW-0175">Coiled coil</keyword>
<evidence type="ECO:0000259" key="9">
    <source>
        <dbReference type="PROSITE" id="PS50111"/>
    </source>
</evidence>
<proteinExistence type="inferred from homology"/>
<dbReference type="SMART" id="SM00304">
    <property type="entry name" value="HAMP"/>
    <property type="match status" value="1"/>
</dbReference>
<feature type="transmembrane region" description="Helical" evidence="8">
    <location>
        <begin position="55"/>
        <end position="77"/>
    </location>
</feature>
<keyword evidence="8" id="KW-1133">Transmembrane helix</keyword>
<evidence type="ECO:0000259" key="10">
    <source>
        <dbReference type="PROSITE" id="PS50885"/>
    </source>
</evidence>
<evidence type="ECO:0000256" key="2">
    <source>
        <dbReference type="ARBA" id="ARBA00022475"/>
    </source>
</evidence>
<dbReference type="SUPFAM" id="SSF58104">
    <property type="entry name" value="Methyl-accepting chemotaxis protein (MCP) signaling domain"/>
    <property type="match status" value="1"/>
</dbReference>
<keyword evidence="3 8" id="KW-0472">Membrane</keyword>
<keyword evidence="2" id="KW-1003">Cell membrane</keyword>
<dbReference type="CDD" id="cd06225">
    <property type="entry name" value="HAMP"/>
    <property type="match status" value="1"/>
</dbReference>
<feature type="domain" description="Methyl-accepting transducer" evidence="9">
    <location>
        <begin position="147"/>
        <end position="383"/>
    </location>
</feature>
<evidence type="ECO:0000256" key="6">
    <source>
        <dbReference type="PROSITE-ProRule" id="PRU00284"/>
    </source>
</evidence>
<dbReference type="RefSeq" id="WP_270898238.1">
    <property type="nucleotide sequence ID" value="NZ_JBHSPF010000011.1"/>
</dbReference>
<evidence type="ECO:0000256" key="1">
    <source>
        <dbReference type="ARBA" id="ARBA00004236"/>
    </source>
</evidence>
<dbReference type="InterPro" id="IPR004089">
    <property type="entry name" value="MCPsignal_dom"/>
</dbReference>
<evidence type="ECO:0000256" key="3">
    <source>
        <dbReference type="ARBA" id="ARBA00023136"/>
    </source>
</evidence>
<dbReference type="EMBL" id="JBHSPF010000011">
    <property type="protein sequence ID" value="MFC5627668.1"/>
    <property type="molecule type" value="Genomic_DNA"/>
</dbReference>
<keyword evidence="12" id="KW-1185">Reference proteome</keyword>
<evidence type="ECO:0000256" key="4">
    <source>
        <dbReference type="ARBA" id="ARBA00023224"/>
    </source>
</evidence>
<comment type="similarity">
    <text evidence="5">Belongs to the methyl-accepting chemotaxis (MCP) protein family.</text>
</comment>
<dbReference type="SMART" id="SM00283">
    <property type="entry name" value="MA"/>
    <property type="match status" value="1"/>
</dbReference>
<reference evidence="12" key="1">
    <citation type="journal article" date="2019" name="Int. J. Syst. Evol. Microbiol.">
        <title>The Global Catalogue of Microorganisms (GCM) 10K type strain sequencing project: providing services to taxonomists for standard genome sequencing and annotation.</title>
        <authorList>
            <consortium name="The Broad Institute Genomics Platform"/>
            <consortium name="The Broad Institute Genome Sequencing Center for Infectious Disease"/>
            <person name="Wu L."/>
            <person name="Ma J."/>
        </authorList>
    </citation>
    <scope>NUCLEOTIDE SEQUENCE [LARGE SCALE GENOMIC DNA]</scope>
    <source>
        <strain evidence="12">CGMCC 1.15790</strain>
    </source>
</reference>
<dbReference type="Gene3D" id="1.10.287.950">
    <property type="entry name" value="Methyl-accepting chemotaxis protein"/>
    <property type="match status" value="1"/>
</dbReference>
<evidence type="ECO:0000256" key="5">
    <source>
        <dbReference type="ARBA" id="ARBA00029447"/>
    </source>
</evidence>
<dbReference type="PANTHER" id="PTHR32089">
    <property type="entry name" value="METHYL-ACCEPTING CHEMOTAXIS PROTEIN MCPB"/>
    <property type="match status" value="1"/>
</dbReference>
<feature type="transmembrane region" description="Helical" evidence="8">
    <location>
        <begin position="21"/>
        <end position="43"/>
    </location>
</feature>
<sequence length="433" mass="47371">MREEREKKYRFSLRKKLVAGISAVSIITYGTSAFFIFVLADYIPPSWGISEDVFIIITLFLGWLWSGILAFLSAPLITKPLRRLERSAQKAAEGDIREDVEVTKSDDELRGLALAFNQMLQNLRIMVKDIENNFNQTNQTVDEITEKTEQASAKAESIAETVGEISAGAEQSANAIQNTAESMEDITRIAGEVQRKATNSNDSVTDMVSTLEESKKVIHSLVGGIKELEVDNQESLVAVEQLDKQAAKIGEVIDLVGDIAEQTNLLALNASIEAARAGEQGKGFAVVAEEVRKLADESASAVQNIRDLLQNIQLEVQNVVTKIENQVEVASRESKKGTETSEAFSMMEETVQTVADAVHDITKLIDKQMEAIEATSHESQEVAAIAEQTSAGAVEVTTATDAQFEVMNALVTTAKELTNQAQQLKNTIQKFTT</sequence>
<evidence type="ECO:0000256" key="7">
    <source>
        <dbReference type="SAM" id="Coils"/>
    </source>
</evidence>
<protein>
    <submittedName>
        <fullName evidence="11">Methyl-accepting chemotaxis protein</fullName>
    </submittedName>
</protein>
<evidence type="ECO:0000313" key="11">
    <source>
        <dbReference type="EMBL" id="MFC5627668.1"/>
    </source>
</evidence>
<dbReference type="PROSITE" id="PS50885">
    <property type="entry name" value="HAMP"/>
    <property type="match status" value="1"/>
</dbReference>
<dbReference type="PANTHER" id="PTHR32089:SF112">
    <property type="entry name" value="LYSOZYME-LIKE PROTEIN-RELATED"/>
    <property type="match status" value="1"/>
</dbReference>
<organism evidence="11 12">
    <name type="scientific">Aliibacillus thermotolerans</name>
    <dbReference type="NCBI Taxonomy" id="1834418"/>
    <lineage>
        <taxon>Bacteria</taxon>
        <taxon>Bacillati</taxon>
        <taxon>Bacillota</taxon>
        <taxon>Bacilli</taxon>
        <taxon>Bacillales</taxon>
        <taxon>Bacillaceae</taxon>
        <taxon>Aliibacillus</taxon>
    </lineage>
</organism>
<feature type="coiled-coil region" evidence="7">
    <location>
        <begin position="120"/>
        <end position="147"/>
    </location>
</feature>